<evidence type="ECO:0000256" key="2">
    <source>
        <dbReference type="ARBA" id="ARBA00022692"/>
    </source>
</evidence>
<evidence type="ECO:0000256" key="1">
    <source>
        <dbReference type="ARBA" id="ARBA00004141"/>
    </source>
</evidence>
<dbReference type="AlphaFoldDB" id="L8WQV0"/>
<organism evidence="7 8">
    <name type="scientific">Thanatephorus cucumeris (strain AG1-IA)</name>
    <name type="common">Rice sheath blight fungus</name>
    <name type="synonym">Rhizoctonia solani</name>
    <dbReference type="NCBI Taxonomy" id="983506"/>
    <lineage>
        <taxon>Eukaryota</taxon>
        <taxon>Fungi</taxon>
        <taxon>Dikarya</taxon>
        <taxon>Basidiomycota</taxon>
        <taxon>Agaricomycotina</taxon>
        <taxon>Agaricomycetes</taxon>
        <taxon>Cantharellales</taxon>
        <taxon>Ceratobasidiaceae</taxon>
        <taxon>Rhizoctonia</taxon>
        <taxon>Rhizoctonia solani AG-1</taxon>
    </lineage>
</organism>
<dbReference type="InterPro" id="IPR050360">
    <property type="entry name" value="MFS_Sugar_Transporters"/>
</dbReference>
<sequence length="463" mass="51202">MGYRLNSWFYCISAAMTMILYGFDASTFNAVQGYAEWKEYFHHPNPNVIGSVTTAYTVAAIVGGFFVSPWMSDTFGRRMNIIFGSVLVIAATCLQTFAPRVIGAFIAGRGIIGFAQGVALPAAATYISEVAPTEIRVCGPLVPTENQSDSYMCAHSAPIALLATMPFAPESPRWLVQHDKIDQARACLQKVRAESEVESELLAIREAIAFEKQQMSGVSYALFFTEPSIRWRFFLACVINFGQQATGQGEFRFSVSDVRSWLTSNLIQALNATMGILFTLNATWMVERFGRRQILIGGALGQPYRGTNRLRRSQTPTTATGGKSMGVAVAIVILLFSFILFYKPSWGATSMKVRATGVAMATQTQNVANAILQQAFPVFLEKAKWYTFFFFMGFNLFLAVLKLHPPIQLFGGQNHREAGERMEQNGVMEAVEKGDMSARPKYDADDRSGSSEKESAQHLEQRA</sequence>
<gene>
    <name evidence="7" type="ORF">AG1IA_06806</name>
</gene>
<dbReference type="OrthoDB" id="508119at2759"/>
<feature type="compositionally biased region" description="Basic and acidic residues" evidence="5">
    <location>
        <begin position="430"/>
        <end position="463"/>
    </location>
</feature>
<evidence type="ECO:0000256" key="3">
    <source>
        <dbReference type="ARBA" id="ARBA00022989"/>
    </source>
</evidence>
<comment type="caution">
    <text evidence="7">The sequence shown here is derived from an EMBL/GenBank/DDBJ whole genome shotgun (WGS) entry which is preliminary data.</text>
</comment>
<keyword evidence="4 6" id="KW-0472">Membrane</keyword>
<protein>
    <submittedName>
        <fullName evidence="7">Sugar transporter</fullName>
    </submittedName>
</protein>
<keyword evidence="3 6" id="KW-1133">Transmembrane helix</keyword>
<accession>L8WQV0</accession>
<feature type="transmembrane region" description="Helical" evidence="6">
    <location>
        <begin position="79"/>
        <end position="98"/>
    </location>
</feature>
<evidence type="ECO:0000256" key="6">
    <source>
        <dbReference type="SAM" id="Phobius"/>
    </source>
</evidence>
<proteinExistence type="predicted"/>
<dbReference type="EMBL" id="AFRT01001896">
    <property type="protein sequence ID" value="ELU39162.1"/>
    <property type="molecule type" value="Genomic_DNA"/>
</dbReference>
<dbReference type="GO" id="GO:0005351">
    <property type="term" value="F:carbohydrate:proton symporter activity"/>
    <property type="evidence" value="ECO:0007669"/>
    <property type="project" value="TreeGrafter"/>
</dbReference>
<dbReference type="Proteomes" id="UP000011668">
    <property type="component" value="Unassembled WGS sequence"/>
</dbReference>
<keyword evidence="7" id="KW-0813">Transport</keyword>
<dbReference type="SUPFAM" id="SSF103473">
    <property type="entry name" value="MFS general substrate transporter"/>
    <property type="match status" value="1"/>
</dbReference>
<dbReference type="Gene3D" id="1.20.1250.20">
    <property type="entry name" value="MFS general substrate transporter like domains"/>
    <property type="match status" value="1"/>
</dbReference>
<dbReference type="GO" id="GO:0016020">
    <property type="term" value="C:membrane"/>
    <property type="evidence" value="ECO:0007669"/>
    <property type="project" value="UniProtKB-SubCell"/>
</dbReference>
<dbReference type="InterPro" id="IPR005828">
    <property type="entry name" value="MFS_sugar_transport-like"/>
</dbReference>
<dbReference type="STRING" id="983506.L8WQV0"/>
<evidence type="ECO:0000256" key="5">
    <source>
        <dbReference type="SAM" id="MobiDB-lite"/>
    </source>
</evidence>
<evidence type="ECO:0000313" key="7">
    <source>
        <dbReference type="EMBL" id="ELU39162.1"/>
    </source>
</evidence>
<dbReference type="InterPro" id="IPR036259">
    <property type="entry name" value="MFS_trans_sf"/>
</dbReference>
<dbReference type="InterPro" id="IPR005829">
    <property type="entry name" value="Sugar_transporter_CS"/>
</dbReference>
<evidence type="ECO:0000256" key="4">
    <source>
        <dbReference type="ARBA" id="ARBA00023136"/>
    </source>
</evidence>
<reference evidence="7 8" key="1">
    <citation type="journal article" date="2013" name="Nat. Commun.">
        <title>The evolution and pathogenic mechanisms of the rice sheath blight pathogen.</title>
        <authorList>
            <person name="Zheng A."/>
            <person name="Lin R."/>
            <person name="Xu L."/>
            <person name="Qin P."/>
            <person name="Tang C."/>
            <person name="Ai P."/>
            <person name="Zhang D."/>
            <person name="Liu Y."/>
            <person name="Sun Z."/>
            <person name="Feng H."/>
            <person name="Wang Y."/>
            <person name="Chen Y."/>
            <person name="Liang X."/>
            <person name="Fu R."/>
            <person name="Li Q."/>
            <person name="Zhang J."/>
            <person name="Yu X."/>
            <person name="Xie Z."/>
            <person name="Ding L."/>
            <person name="Guan P."/>
            <person name="Tang J."/>
            <person name="Liang Y."/>
            <person name="Wang S."/>
            <person name="Deng Q."/>
            <person name="Li S."/>
            <person name="Zhu J."/>
            <person name="Wang L."/>
            <person name="Liu H."/>
            <person name="Li P."/>
        </authorList>
    </citation>
    <scope>NUCLEOTIDE SEQUENCE [LARGE SCALE GENOMIC DNA]</scope>
    <source>
        <strain evidence="8">AG-1 IA</strain>
    </source>
</reference>
<dbReference type="Pfam" id="PF00083">
    <property type="entry name" value="Sugar_tr"/>
    <property type="match status" value="2"/>
</dbReference>
<dbReference type="PANTHER" id="PTHR48022">
    <property type="entry name" value="PLASTIDIC GLUCOSE TRANSPORTER 4"/>
    <property type="match status" value="1"/>
</dbReference>
<keyword evidence="8" id="KW-1185">Reference proteome</keyword>
<feature type="transmembrane region" description="Helical" evidence="6">
    <location>
        <begin position="7"/>
        <end position="28"/>
    </location>
</feature>
<evidence type="ECO:0000313" key="8">
    <source>
        <dbReference type="Proteomes" id="UP000011668"/>
    </source>
</evidence>
<dbReference type="HOGENOM" id="CLU_001265_30_13_1"/>
<feature type="transmembrane region" description="Helical" evidence="6">
    <location>
        <begin position="321"/>
        <end position="342"/>
    </location>
</feature>
<keyword evidence="2 6" id="KW-0812">Transmembrane</keyword>
<name>L8WQV0_THACA</name>
<dbReference type="OMA" id="FMQTFAP"/>
<dbReference type="PANTHER" id="PTHR48022:SF46">
    <property type="entry name" value="SUGAR TRANSPORTER, PUTATIVE (AFU_ORTHOLOGUE AFUA_1G11830)-RELATED"/>
    <property type="match status" value="1"/>
</dbReference>
<keyword evidence="7" id="KW-0762">Sugar transport</keyword>
<comment type="subcellular location">
    <subcellularLocation>
        <location evidence="1">Membrane</location>
        <topology evidence="1">Multi-pass membrane protein</topology>
    </subcellularLocation>
</comment>
<feature type="region of interest" description="Disordered" evidence="5">
    <location>
        <begin position="424"/>
        <end position="463"/>
    </location>
</feature>
<dbReference type="PROSITE" id="PS00217">
    <property type="entry name" value="SUGAR_TRANSPORT_2"/>
    <property type="match status" value="1"/>
</dbReference>
<feature type="transmembrane region" description="Helical" evidence="6">
    <location>
        <begin position="385"/>
        <end position="403"/>
    </location>
</feature>
<feature type="transmembrane region" description="Helical" evidence="6">
    <location>
        <begin position="48"/>
        <end position="67"/>
    </location>
</feature>